<evidence type="ECO:0000313" key="1">
    <source>
        <dbReference type="EMBL" id="PBK80563.1"/>
    </source>
</evidence>
<dbReference type="STRING" id="47427.A0A2H3CWV2"/>
<reference evidence="2" key="1">
    <citation type="journal article" date="2017" name="Nat. Ecol. Evol.">
        <title>Genome expansion and lineage-specific genetic innovations in the forest pathogenic fungi Armillaria.</title>
        <authorList>
            <person name="Sipos G."/>
            <person name="Prasanna A.N."/>
            <person name="Walter M.C."/>
            <person name="O'Connor E."/>
            <person name="Balint B."/>
            <person name="Krizsan K."/>
            <person name="Kiss B."/>
            <person name="Hess J."/>
            <person name="Varga T."/>
            <person name="Slot J."/>
            <person name="Riley R."/>
            <person name="Boka B."/>
            <person name="Rigling D."/>
            <person name="Barry K."/>
            <person name="Lee J."/>
            <person name="Mihaltcheva S."/>
            <person name="LaButti K."/>
            <person name="Lipzen A."/>
            <person name="Waldron R."/>
            <person name="Moloney N.M."/>
            <person name="Sperisen C."/>
            <person name="Kredics L."/>
            <person name="Vagvoelgyi C."/>
            <person name="Patrignani A."/>
            <person name="Fitzpatrick D."/>
            <person name="Nagy I."/>
            <person name="Doyle S."/>
            <person name="Anderson J.B."/>
            <person name="Grigoriev I.V."/>
            <person name="Gueldener U."/>
            <person name="Muensterkoetter M."/>
            <person name="Nagy L.G."/>
        </authorList>
    </citation>
    <scope>NUCLEOTIDE SEQUENCE [LARGE SCALE GENOMIC DNA]</scope>
    <source>
        <strain evidence="2">Ar21-2</strain>
    </source>
</reference>
<evidence type="ECO:0008006" key="3">
    <source>
        <dbReference type="Google" id="ProtNLM"/>
    </source>
</evidence>
<dbReference type="OrthoDB" id="2894996at2759"/>
<sequence length="489" mass="55161">MPPPLGQCLRCGFRESDISSVQIPPLALVEGQDVFNCLRSGNSSFDIDATVLDEDITLLEKIVSDLNHRLKHLDTLASRIRNERATIVKNLAAKQSLLSPIRRLNRDVLLLIFSYASDLEFDHSNTSSSLDVNNAPWIFLRVCHWWRLIASSSPALWSTVSLVNVFPSFLPPHALDIVRSQLQLSRNSPLKLLLYCDNPDGLNEQPLIKELVSHSSRWFSVYVRAFTPVLRQLSKSLETRNLSELKTLTLVGFRSWELDSDMFFDAPILTSLCLDSACRVLPSMFPISNLRQFRGRFYDGAEFRNFISAVPRLEVLWIQAIGVRQNSSANQPAPIPVTLHHLRQLIYFRSSETCTEYLTVPALRILSAMQSLSADNINAIGALHHRSHFSLDQLYLCRGYIRFAEAAHFFDTDAVRHITHLHLEVDNSSASDWITALTVTSSSCVLPNLSDLTVMAFTFDDPDLVDPGQARRFLDMARSRLPDRAGVNS</sequence>
<protein>
    <recommendedName>
        <fullName evidence="3">F-box domain-containing protein</fullName>
    </recommendedName>
</protein>
<evidence type="ECO:0000313" key="2">
    <source>
        <dbReference type="Proteomes" id="UP000217790"/>
    </source>
</evidence>
<accession>A0A2H3CWV2</accession>
<dbReference type="InParanoid" id="A0A2H3CWV2"/>
<dbReference type="AlphaFoldDB" id="A0A2H3CWV2"/>
<organism evidence="1 2">
    <name type="scientific">Armillaria gallica</name>
    <name type="common">Bulbous honey fungus</name>
    <name type="synonym">Armillaria bulbosa</name>
    <dbReference type="NCBI Taxonomy" id="47427"/>
    <lineage>
        <taxon>Eukaryota</taxon>
        <taxon>Fungi</taxon>
        <taxon>Dikarya</taxon>
        <taxon>Basidiomycota</taxon>
        <taxon>Agaricomycotina</taxon>
        <taxon>Agaricomycetes</taxon>
        <taxon>Agaricomycetidae</taxon>
        <taxon>Agaricales</taxon>
        <taxon>Marasmiineae</taxon>
        <taxon>Physalacriaceae</taxon>
        <taxon>Armillaria</taxon>
    </lineage>
</organism>
<gene>
    <name evidence="1" type="ORF">ARMGADRAFT_1171843</name>
</gene>
<dbReference type="EMBL" id="KZ293743">
    <property type="protein sequence ID" value="PBK80563.1"/>
    <property type="molecule type" value="Genomic_DNA"/>
</dbReference>
<dbReference type="Proteomes" id="UP000217790">
    <property type="component" value="Unassembled WGS sequence"/>
</dbReference>
<name>A0A2H3CWV2_ARMGA</name>
<proteinExistence type="predicted"/>
<keyword evidence="2" id="KW-1185">Reference proteome</keyword>